<protein>
    <submittedName>
        <fullName evidence="2">Nucleoid-associated protein, YbaB/EbfC family</fullName>
    </submittedName>
</protein>
<reference evidence="2 3" key="1">
    <citation type="journal article" date="2016" name="Nat. Commun.">
        <title>Thousands of microbial genomes shed light on interconnected biogeochemical processes in an aquifer system.</title>
        <authorList>
            <person name="Anantharaman K."/>
            <person name="Brown C.T."/>
            <person name="Hug L.A."/>
            <person name="Sharon I."/>
            <person name="Castelle C.J."/>
            <person name="Probst A.J."/>
            <person name="Thomas B.C."/>
            <person name="Singh A."/>
            <person name="Wilkins M.J."/>
            <person name="Karaoz U."/>
            <person name="Brodie E.L."/>
            <person name="Williams K.H."/>
            <person name="Hubbard S.S."/>
            <person name="Banfield J.F."/>
        </authorList>
    </citation>
    <scope>NUCLEOTIDE SEQUENCE [LARGE SCALE GENOMIC DNA]</scope>
</reference>
<evidence type="ECO:0000313" key="2">
    <source>
        <dbReference type="EMBL" id="OGC18605.1"/>
    </source>
</evidence>
<gene>
    <name evidence="2" type="ORF">A2310_03455</name>
</gene>
<dbReference type="STRING" id="1802579.A2310_03455"/>
<comment type="caution">
    <text evidence="2">The sequence shown here is derived from an EMBL/GenBank/DDBJ whole genome shotgun (WGS) entry which is preliminary data.</text>
</comment>
<sequence length="102" mass="11365">MVFGNLGNMAEMMKQAREMQKNLKNVKEELKRSRYENDSDGVKVIANGEMEILEMKINPGMEPRKLDEAVKKSVNRVLKTAKDDAANKLKSLTGGLSIPGLT</sequence>
<dbReference type="NCBIfam" id="TIGR00103">
    <property type="entry name" value="DNA_YbaB_EbfC"/>
    <property type="match status" value="1"/>
</dbReference>
<name>A0A1F4SDU0_UNCSA</name>
<dbReference type="Proteomes" id="UP000178417">
    <property type="component" value="Unassembled WGS sequence"/>
</dbReference>
<dbReference type="Pfam" id="PF02575">
    <property type="entry name" value="YbaB_DNA_bd"/>
    <property type="match status" value="1"/>
</dbReference>
<dbReference type="GO" id="GO:0003677">
    <property type="term" value="F:DNA binding"/>
    <property type="evidence" value="ECO:0007669"/>
    <property type="project" value="InterPro"/>
</dbReference>
<organism evidence="2 3">
    <name type="scientific">candidate division WOR-1 bacterium RIFOXYB2_FULL_37_13</name>
    <dbReference type="NCBI Taxonomy" id="1802579"/>
    <lineage>
        <taxon>Bacteria</taxon>
        <taxon>Bacillati</taxon>
        <taxon>Saganbacteria</taxon>
    </lineage>
</organism>
<evidence type="ECO:0000313" key="3">
    <source>
        <dbReference type="Proteomes" id="UP000178417"/>
    </source>
</evidence>
<dbReference type="InterPro" id="IPR036894">
    <property type="entry name" value="YbaB-like_sf"/>
</dbReference>
<dbReference type="AlphaFoldDB" id="A0A1F4SDU0"/>
<accession>A0A1F4SDU0</accession>
<dbReference type="SUPFAM" id="SSF82607">
    <property type="entry name" value="YbaB-like"/>
    <property type="match status" value="1"/>
</dbReference>
<dbReference type="EMBL" id="MEUB01000070">
    <property type="protein sequence ID" value="OGC18605.1"/>
    <property type="molecule type" value="Genomic_DNA"/>
</dbReference>
<feature type="coiled-coil region" evidence="1">
    <location>
        <begin position="9"/>
        <end position="36"/>
    </location>
</feature>
<evidence type="ECO:0000256" key="1">
    <source>
        <dbReference type="SAM" id="Coils"/>
    </source>
</evidence>
<proteinExistence type="predicted"/>
<dbReference type="PIRSF" id="PIRSF004555">
    <property type="entry name" value="UCP004555"/>
    <property type="match status" value="1"/>
</dbReference>
<dbReference type="InterPro" id="IPR004401">
    <property type="entry name" value="YbaB/EbfC"/>
</dbReference>
<keyword evidence="1" id="KW-0175">Coiled coil</keyword>
<dbReference type="Gene3D" id="3.30.1310.10">
    <property type="entry name" value="Nucleoid-associated protein YbaB-like domain"/>
    <property type="match status" value="1"/>
</dbReference>